<dbReference type="AlphaFoldDB" id="W6RZG8"/>
<evidence type="ECO:0000256" key="1">
    <source>
        <dbReference type="ARBA" id="ARBA00004651"/>
    </source>
</evidence>
<feature type="transmembrane region" description="Helical" evidence="6">
    <location>
        <begin position="159"/>
        <end position="178"/>
    </location>
</feature>
<comment type="subcellular location">
    <subcellularLocation>
        <location evidence="1">Cell membrane</location>
        <topology evidence="1">Multi-pass membrane protein</topology>
    </subcellularLocation>
</comment>
<feature type="transmembrane region" description="Helical" evidence="6">
    <location>
        <begin position="400"/>
        <end position="420"/>
    </location>
</feature>
<feature type="transmembrane region" description="Helical" evidence="6">
    <location>
        <begin position="118"/>
        <end position="138"/>
    </location>
</feature>
<keyword evidence="2" id="KW-1003">Cell membrane</keyword>
<evidence type="ECO:0000313" key="8">
    <source>
        <dbReference type="Proteomes" id="UP000019426"/>
    </source>
</evidence>
<dbReference type="GO" id="GO:0005886">
    <property type="term" value="C:plasma membrane"/>
    <property type="evidence" value="ECO:0007669"/>
    <property type="project" value="UniProtKB-SubCell"/>
</dbReference>
<dbReference type="Pfam" id="PF01943">
    <property type="entry name" value="Polysacc_synt"/>
    <property type="match status" value="1"/>
</dbReference>
<reference evidence="7 8" key="1">
    <citation type="submission" date="2013-11" db="EMBL/GenBank/DDBJ databases">
        <title>Complete genome sequence of Clostridum sp. M2/40.</title>
        <authorList>
            <person name="Wibberg D."/>
            <person name="Puehler A."/>
            <person name="Schlueter A."/>
        </authorList>
    </citation>
    <scope>NUCLEOTIDE SEQUENCE [LARGE SCALE GENOMIC DNA]</scope>
    <source>
        <strain evidence="8">M2/40</strain>
    </source>
</reference>
<evidence type="ECO:0000256" key="4">
    <source>
        <dbReference type="ARBA" id="ARBA00022989"/>
    </source>
</evidence>
<feature type="transmembrane region" description="Helical" evidence="6">
    <location>
        <begin position="310"/>
        <end position="330"/>
    </location>
</feature>
<feature type="transmembrane region" description="Helical" evidence="6">
    <location>
        <begin position="471"/>
        <end position="495"/>
    </location>
</feature>
<dbReference type="STRING" id="1216932.CM240_2756"/>
<dbReference type="Proteomes" id="UP000019426">
    <property type="component" value="Chromosome M2/40_rep2"/>
</dbReference>
<feature type="transmembrane region" description="Helical" evidence="6">
    <location>
        <begin position="223"/>
        <end position="247"/>
    </location>
</feature>
<feature type="transmembrane region" description="Helical" evidence="6">
    <location>
        <begin position="12"/>
        <end position="35"/>
    </location>
</feature>
<keyword evidence="5 6" id="KW-0472">Membrane</keyword>
<dbReference type="EMBL" id="HG917869">
    <property type="protein sequence ID" value="CDM69873.1"/>
    <property type="molecule type" value="Genomic_DNA"/>
</dbReference>
<dbReference type="InterPro" id="IPR050833">
    <property type="entry name" value="Poly_Biosynth_Transport"/>
</dbReference>
<evidence type="ECO:0000256" key="2">
    <source>
        <dbReference type="ARBA" id="ARBA00022475"/>
    </source>
</evidence>
<dbReference type="PANTHER" id="PTHR30250:SF21">
    <property type="entry name" value="LIPID II FLIPPASE MURJ"/>
    <property type="match status" value="1"/>
</dbReference>
<feature type="transmembrane region" description="Helical" evidence="6">
    <location>
        <begin position="47"/>
        <end position="70"/>
    </location>
</feature>
<name>W6RZG8_9CLOT</name>
<proteinExistence type="predicted"/>
<dbReference type="PIRSF" id="PIRSF038958">
    <property type="entry name" value="PG_synth_SpoVB"/>
    <property type="match status" value="1"/>
</dbReference>
<dbReference type="PANTHER" id="PTHR30250">
    <property type="entry name" value="PST FAMILY PREDICTED COLANIC ACID TRANSPORTER"/>
    <property type="match status" value="1"/>
</dbReference>
<gene>
    <name evidence="7" type="ORF">CM240_2756</name>
</gene>
<keyword evidence="4 6" id="KW-1133">Transmembrane helix</keyword>
<evidence type="ECO:0000256" key="6">
    <source>
        <dbReference type="SAM" id="Phobius"/>
    </source>
</evidence>
<dbReference type="KEGG" id="clt:CM240_2756"/>
<evidence type="ECO:0000256" key="3">
    <source>
        <dbReference type="ARBA" id="ARBA00022692"/>
    </source>
</evidence>
<feature type="transmembrane region" description="Helical" evidence="6">
    <location>
        <begin position="441"/>
        <end position="459"/>
    </location>
</feature>
<accession>W6RZG8</accession>
<dbReference type="eggNOG" id="COG2244">
    <property type="taxonomic scope" value="Bacteria"/>
</dbReference>
<dbReference type="InterPro" id="IPR002797">
    <property type="entry name" value="Polysacc_synth"/>
</dbReference>
<protein>
    <submittedName>
        <fullName evidence="7">Putative membrane protein</fullName>
    </submittedName>
</protein>
<keyword evidence="8" id="KW-1185">Reference proteome</keyword>
<dbReference type="InterPro" id="IPR024923">
    <property type="entry name" value="PG_synth_SpoVB"/>
</dbReference>
<feature type="transmembrane region" description="Helical" evidence="6">
    <location>
        <begin position="184"/>
        <end position="202"/>
    </location>
</feature>
<feature type="transmembrane region" description="Helical" evidence="6">
    <location>
        <begin position="267"/>
        <end position="289"/>
    </location>
</feature>
<keyword evidence="3 6" id="KW-0812">Transmembrane</keyword>
<feature type="transmembrane region" description="Helical" evidence="6">
    <location>
        <begin position="90"/>
        <end position="112"/>
    </location>
</feature>
<dbReference type="RefSeq" id="WP_044040070.1">
    <property type="nucleotide sequence ID" value="NZ_HG917869.1"/>
</dbReference>
<evidence type="ECO:0000313" key="7">
    <source>
        <dbReference type="EMBL" id="CDM69873.1"/>
    </source>
</evidence>
<sequence length="528" mass="58563">MNEKSIGRGIIVLSISSIILKLLSSIYMPILSLILKDKGVAVYNIGYNYFVFLFAITSLGFQPVITKLVVEEKANKSGRTFEVLNESKRFLMILGGIVSILFVLLSKPLSIIAKSKEVMIVIIFLAPAILFAAILTTYRGFFQGDNDINELSISNIIEQVLNVIFSLICASILIKISISFGSAGGTIGTTVGAVGAIVYLKYALNRRYPEYKKKYKKSYNNEILKKLLVTTIPFVLIAAIQNLSNIIDTLAVKNLVVIDSDVKIATLGYYLSIVNIPLVIITSLGIGIFPKIIKGYVEKNKDQLIVQTSYCYKLIYTITIPSICGIMIFAKDIFKFLYGRDFGGEILIIGAISLVFMSFSTIQNIIIQGINQLKYIISVGLLSILIKTALNLILIRIDNINVIGSVISTIVSLAIVSYLNHIKLEKSFEVKIPLIKQGKRSLIASIIMTIVLVLIRYKLLNNFIMDNYTRVNVGIVMLSLVAVGGIIYFLALLFIGGITKYELDTISPKIYDKLPKILKSKVVTKYYC</sequence>
<feature type="transmembrane region" description="Helical" evidence="6">
    <location>
        <begin position="342"/>
        <end position="363"/>
    </location>
</feature>
<evidence type="ECO:0000256" key="5">
    <source>
        <dbReference type="ARBA" id="ARBA00023136"/>
    </source>
</evidence>
<organism evidence="7 8">
    <name type="scientific">Clostridium bornimense</name>
    <dbReference type="NCBI Taxonomy" id="1216932"/>
    <lineage>
        <taxon>Bacteria</taxon>
        <taxon>Bacillati</taxon>
        <taxon>Bacillota</taxon>
        <taxon>Clostridia</taxon>
        <taxon>Eubacteriales</taxon>
        <taxon>Clostridiaceae</taxon>
        <taxon>Clostridium</taxon>
    </lineage>
</organism>
<dbReference type="PATRIC" id="fig|1216932.3.peg.2718"/>
<dbReference type="HOGENOM" id="CLU_022017_2_1_9"/>
<feature type="transmembrane region" description="Helical" evidence="6">
    <location>
        <begin position="375"/>
        <end position="394"/>
    </location>
</feature>